<evidence type="ECO:0000256" key="1">
    <source>
        <dbReference type="SAM" id="Phobius"/>
    </source>
</evidence>
<dbReference type="EMBL" id="AP014633">
    <property type="protein sequence ID" value="BAP57916.1"/>
    <property type="molecule type" value="Genomic_DNA"/>
</dbReference>
<dbReference type="AlphaFoldDB" id="A0A090BW35"/>
<accession>A0A090BW35</accession>
<feature type="transmembrane region" description="Helical" evidence="1">
    <location>
        <begin position="39"/>
        <end position="60"/>
    </location>
</feature>
<keyword evidence="3" id="KW-1185">Reference proteome</keyword>
<proteinExistence type="predicted"/>
<sequence>MLIPKTTRNTIVINGITYIKASEPILRQEELISELSPSLFKVIMLGSIVPLFFLFIFAHLMQ</sequence>
<keyword evidence="1" id="KW-1133">Transmembrane helix</keyword>
<dbReference type="STRING" id="40754.THII_3619"/>
<dbReference type="KEGG" id="tig:THII_3619"/>
<dbReference type="HOGENOM" id="CLU_2902886_0_0_6"/>
<gene>
    <name evidence="2" type="ORF">THII_3619</name>
</gene>
<reference evidence="2 3" key="1">
    <citation type="journal article" date="2014" name="ISME J.">
        <title>Ecophysiology of Thioploca ingrica as revealed by the complete genome sequence supplemented with proteomic evidence.</title>
        <authorList>
            <person name="Kojima H."/>
            <person name="Ogura Y."/>
            <person name="Yamamoto N."/>
            <person name="Togashi T."/>
            <person name="Mori H."/>
            <person name="Watanabe T."/>
            <person name="Nemoto F."/>
            <person name="Kurokawa K."/>
            <person name="Hayashi T."/>
            <person name="Fukui M."/>
        </authorList>
    </citation>
    <scope>NUCLEOTIDE SEQUENCE [LARGE SCALE GENOMIC DNA]</scope>
</reference>
<evidence type="ECO:0000313" key="2">
    <source>
        <dbReference type="EMBL" id="BAP57916.1"/>
    </source>
</evidence>
<name>A0A090BW35_9GAMM</name>
<keyword evidence="1" id="KW-0472">Membrane</keyword>
<organism evidence="2 3">
    <name type="scientific">Thioploca ingrica</name>
    <dbReference type="NCBI Taxonomy" id="40754"/>
    <lineage>
        <taxon>Bacteria</taxon>
        <taxon>Pseudomonadati</taxon>
        <taxon>Pseudomonadota</taxon>
        <taxon>Gammaproteobacteria</taxon>
        <taxon>Thiotrichales</taxon>
        <taxon>Thiotrichaceae</taxon>
        <taxon>Thioploca</taxon>
    </lineage>
</organism>
<protein>
    <submittedName>
        <fullName evidence="2">Uncharacterized protein</fullName>
    </submittedName>
</protein>
<evidence type="ECO:0000313" key="3">
    <source>
        <dbReference type="Proteomes" id="UP000031623"/>
    </source>
</evidence>
<dbReference type="Proteomes" id="UP000031623">
    <property type="component" value="Chromosome"/>
</dbReference>
<keyword evidence="1" id="KW-0812">Transmembrane</keyword>